<dbReference type="Pfam" id="PF00535">
    <property type="entry name" value="Glycos_transf_2"/>
    <property type="match status" value="1"/>
</dbReference>
<reference evidence="3" key="1">
    <citation type="journal article" date="2021" name="Front. Microbiol.">
        <title>Comprehensive Comparative Genomics and Phenotyping of Methylobacterium Species.</title>
        <authorList>
            <person name="Alessa O."/>
            <person name="Ogura Y."/>
            <person name="Fujitani Y."/>
            <person name="Takami H."/>
            <person name="Hayashi T."/>
            <person name="Sahin N."/>
            <person name="Tani A."/>
        </authorList>
    </citation>
    <scope>NUCLEOTIDE SEQUENCE</scope>
    <source>
        <strain evidence="3">KCTC 52305</strain>
    </source>
</reference>
<dbReference type="PANTHER" id="PTHR43685:SF3">
    <property type="entry name" value="SLR2126 PROTEIN"/>
    <property type="match status" value="1"/>
</dbReference>
<dbReference type="Proteomes" id="UP001055167">
    <property type="component" value="Unassembled WGS sequence"/>
</dbReference>
<dbReference type="EMBL" id="BPQH01000027">
    <property type="protein sequence ID" value="GJD53288.1"/>
    <property type="molecule type" value="Genomic_DNA"/>
</dbReference>
<accession>A0ABQ4R6F6</accession>
<dbReference type="Gene3D" id="3.90.550.10">
    <property type="entry name" value="Spore Coat Polysaccharide Biosynthesis Protein SpsA, Chain A"/>
    <property type="match status" value="1"/>
</dbReference>
<protein>
    <recommendedName>
        <fullName evidence="2">Glycosyltransferase 2-like domain-containing protein</fullName>
    </recommendedName>
</protein>
<organism evidence="3 4">
    <name type="scientific">Methylobacterium crusticola</name>
    <dbReference type="NCBI Taxonomy" id="1697972"/>
    <lineage>
        <taxon>Bacteria</taxon>
        <taxon>Pseudomonadati</taxon>
        <taxon>Pseudomonadota</taxon>
        <taxon>Alphaproteobacteria</taxon>
        <taxon>Hyphomicrobiales</taxon>
        <taxon>Methylobacteriaceae</taxon>
        <taxon>Methylobacterium</taxon>
    </lineage>
</organism>
<gene>
    <name evidence="3" type="ORF">OPKNFCMD_6063</name>
</gene>
<dbReference type="PANTHER" id="PTHR43685">
    <property type="entry name" value="GLYCOSYLTRANSFERASE"/>
    <property type="match status" value="1"/>
</dbReference>
<evidence type="ECO:0000256" key="1">
    <source>
        <dbReference type="SAM" id="MobiDB-lite"/>
    </source>
</evidence>
<keyword evidence="4" id="KW-1185">Reference proteome</keyword>
<evidence type="ECO:0000313" key="3">
    <source>
        <dbReference type="EMBL" id="GJD53288.1"/>
    </source>
</evidence>
<reference evidence="3" key="2">
    <citation type="submission" date="2021-08" db="EMBL/GenBank/DDBJ databases">
        <authorList>
            <person name="Tani A."/>
            <person name="Ola A."/>
            <person name="Ogura Y."/>
            <person name="Katsura K."/>
            <person name="Hayashi T."/>
        </authorList>
    </citation>
    <scope>NUCLEOTIDE SEQUENCE</scope>
    <source>
        <strain evidence="3">KCTC 52305</strain>
    </source>
</reference>
<sequence>MLRLGLGVTTYNRAESLARTLDGVARFTATPHRLVVADDGSADDTLAMLRARKVPHLGGPNRGIAWNKNRVLFYLHEVARCDVVIMLEDDTVPTSPGWERPWIEAAHRFGHANLAGEWFAERFISGAGTPSDPVLCTDITGQCVSFSRRALRAVGYMDTRFERYGFEHCDHSERLRAAGFGGRADPPAYYLLKSDFHILFEASDYRDELERNALIYLQVKQDRALYRRPWRSLADLRQLTADLRRAEPYDPWLKARLALSLASLPARFGARWLAQRALLGARRTARRLQAPRRPHGPGEQTDAT</sequence>
<feature type="region of interest" description="Disordered" evidence="1">
    <location>
        <begin position="285"/>
        <end position="304"/>
    </location>
</feature>
<dbReference type="InterPro" id="IPR001173">
    <property type="entry name" value="Glyco_trans_2-like"/>
</dbReference>
<feature type="domain" description="Glycosyltransferase 2-like" evidence="2">
    <location>
        <begin position="8"/>
        <end position="117"/>
    </location>
</feature>
<dbReference type="RefSeq" id="WP_162501287.1">
    <property type="nucleotide sequence ID" value="NZ_BPQH01000027.1"/>
</dbReference>
<feature type="compositionally biased region" description="Basic residues" evidence="1">
    <location>
        <begin position="285"/>
        <end position="295"/>
    </location>
</feature>
<dbReference type="InterPro" id="IPR050834">
    <property type="entry name" value="Glycosyltransf_2"/>
</dbReference>
<dbReference type="SUPFAM" id="SSF53448">
    <property type="entry name" value="Nucleotide-diphospho-sugar transferases"/>
    <property type="match status" value="1"/>
</dbReference>
<comment type="caution">
    <text evidence="3">The sequence shown here is derived from an EMBL/GenBank/DDBJ whole genome shotgun (WGS) entry which is preliminary data.</text>
</comment>
<proteinExistence type="predicted"/>
<name>A0ABQ4R6F6_9HYPH</name>
<dbReference type="InterPro" id="IPR029044">
    <property type="entry name" value="Nucleotide-diphossugar_trans"/>
</dbReference>
<evidence type="ECO:0000313" key="4">
    <source>
        <dbReference type="Proteomes" id="UP001055167"/>
    </source>
</evidence>
<evidence type="ECO:0000259" key="2">
    <source>
        <dbReference type="Pfam" id="PF00535"/>
    </source>
</evidence>